<comment type="caution">
    <text evidence="1">The sequence shown here is derived from an EMBL/GenBank/DDBJ whole genome shotgun (WGS) entry which is preliminary data.</text>
</comment>
<dbReference type="Proteomes" id="UP000790709">
    <property type="component" value="Unassembled WGS sequence"/>
</dbReference>
<organism evidence="1 2">
    <name type="scientific">Leucogyrophana mollusca</name>
    <dbReference type="NCBI Taxonomy" id="85980"/>
    <lineage>
        <taxon>Eukaryota</taxon>
        <taxon>Fungi</taxon>
        <taxon>Dikarya</taxon>
        <taxon>Basidiomycota</taxon>
        <taxon>Agaricomycotina</taxon>
        <taxon>Agaricomycetes</taxon>
        <taxon>Agaricomycetidae</taxon>
        <taxon>Boletales</taxon>
        <taxon>Boletales incertae sedis</taxon>
        <taxon>Leucogyrophana</taxon>
    </lineage>
</organism>
<proteinExistence type="predicted"/>
<protein>
    <submittedName>
        <fullName evidence="1">Acid protease</fullName>
    </submittedName>
</protein>
<keyword evidence="2" id="KW-1185">Reference proteome</keyword>
<keyword evidence="1" id="KW-0645">Protease</keyword>
<dbReference type="EMBL" id="MU266328">
    <property type="protein sequence ID" value="KAH7930919.1"/>
    <property type="molecule type" value="Genomic_DNA"/>
</dbReference>
<evidence type="ECO:0000313" key="1">
    <source>
        <dbReference type="EMBL" id="KAH7930919.1"/>
    </source>
</evidence>
<accession>A0ACB8BZP0</accession>
<name>A0ACB8BZP0_9AGAM</name>
<gene>
    <name evidence="1" type="ORF">BV22DRAFT_17047</name>
</gene>
<evidence type="ECO:0000313" key="2">
    <source>
        <dbReference type="Proteomes" id="UP000790709"/>
    </source>
</evidence>
<sequence>MRASLLTTLLLALSIAATPVVQVRDSPITLPIARKLNTQGGAINLLQHDQARAAGLRDRADAISSGKLDRRTASIAVINEATSYIAQVGVGSPATTYDLIVDTGSSNTWVGAGTAYKKTSTSEATGYDVSVTYGSGSFSGKEYTDTVTLGTGLTITDQSIGVATTSTGFEGVDGILGIGPLDLTEGTLTNDEDATIPTVTDNLYSEGTIAQAVVGVSFEPTTSEEVTNGELTFGGTDSTKYTGDIAYTPLTTTYPASYYWGINESIAYGSTTILSETAGIVDTGTTLILLATNAYSQYQSLTGATEDEDTGLLRITTAQYDDLEDLTFNIGSSSYALTPNGQIWPRSLNTYIGGTSSYVYLIVNSIGTPSGEGLDFINGYTFLERFYSVFDTTNSQVGFATTSYTDATTN</sequence>
<keyword evidence="1" id="KW-0378">Hydrolase</keyword>
<reference evidence="1" key="1">
    <citation type="journal article" date="2021" name="New Phytol.">
        <title>Evolutionary innovations through gain and loss of genes in the ectomycorrhizal Boletales.</title>
        <authorList>
            <person name="Wu G."/>
            <person name="Miyauchi S."/>
            <person name="Morin E."/>
            <person name="Kuo A."/>
            <person name="Drula E."/>
            <person name="Varga T."/>
            <person name="Kohler A."/>
            <person name="Feng B."/>
            <person name="Cao Y."/>
            <person name="Lipzen A."/>
            <person name="Daum C."/>
            <person name="Hundley H."/>
            <person name="Pangilinan J."/>
            <person name="Johnson J."/>
            <person name="Barry K."/>
            <person name="LaButti K."/>
            <person name="Ng V."/>
            <person name="Ahrendt S."/>
            <person name="Min B."/>
            <person name="Choi I.G."/>
            <person name="Park H."/>
            <person name="Plett J.M."/>
            <person name="Magnuson J."/>
            <person name="Spatafora J.W."/>
            <person name="Nagy L.G."/>
            <person name="Henrissat B."/>
            <person name="Grigoriev I.V."/>
            <person name="Yang Z.L."/>
            <person name="Xu J."/>
            <person name="Martin F.M."/>
        </authorList>
    </citation>
    <scope>NUCLEOTIDE SEQUENCE</scope>
    <source>
        <strain evidence="1">KUC20120723A-06</strain>
    </source>
</reference>